<protein>
    <submittedName>
        <fullName evidence="3">Uncharacterized protein</fullName>
    </submittedName>
</protein>
<feature type="region of interest" description="Disordered" evidence="1">
    <location>
        <begin position="107"/>
        <end position="142"/>
    </location>
</feature>
<name>A0A3M8ETW6_9ACTN</name>
<evidence type="ECO:0000256" key="2">
    <source>
        <dbReference type="SAM" id="Phobius"/>
    </source>
</evidence>
<reference evidence="3 4" key="1">
    <citation type="journal article" date="2014" name="Genome Announc.">
        <title>Draft Genome Sequence of Streptomyces fradiae ATCC 19609, a Strain Highly Sensitive to Antibiotics.</title>
        <authorList>
            <person name="Bekker O.B."/>
            <person name="Klimina K.M."/>
            <person name="Vatlin A.A."/>
            <person name="Zakharevich N.V."/>
            <person name="Kasianov A.S."/>
            <person name="Danilenko V.N."/>
        </authorList>
    </citation>
    <scope>NUCLEOTIDE SEQUENCE [LARGE SCALE GENOMIC DNA]</scope>
    <source>
        <strain evidence="3 4">ATCC 19609</strain>
    </source>
</reference>
<evidence type="ECO:0000313" key="4">
    <source>
        <dbReference type="Proteomes" id="UP000028058"/>
    </source>
</evidence>
<evidence type="ECO:0000256" key="1">
    <source>
        <dbReference type="SAM" id="MobiDB-lite"/>
    </source>
</evidence>
<dbReference type="Proteomes" id="UP000028058">
    <property type="component" value="Unassembled WGS sequence"/>
</dbReference>
<gene>
    <name evidence="3" type="ORF">SFRA_030375</name>
</gene>
<organism evidence="3 4">
    <name type="scientific">Streptomyces xinghaiensis</name>
    <dbReference type="NCBI Taxonomy" id="1038928"/>
    <lineage>
        <taxon>Bacteria</taxon>
        <taxon>Bacillati</taxon>
        <taxon>Actinomycetota</taxon>
        <taxon>Actinomycetes</taxon>
        <taxon>Kitasatosporales</taxon>
        <taxon>Streptomycetaceae</taxon>
        <taxon>Streptomyces</taxon>
    </lineage>
</organism>
<proteinExistence type="predicted"/>
<keyword evidence="2" id="KW-1133">Transmembrane helix</keyword>
<feature type="transmembrane region" description="Helical" evidence="2">
    <location>
        <begin position="12"/>
        <end position="32"/>
    </location>
</feature>
<dbReference type="EMBL" id="JNAD02000020">
    <property type="protein sequence ID" value="RKM90940.1"/>
    <property type="molecule type" value="Genomic_DNA"/>
</dbReference>
<keyword evidence="2" id="KW-0472">Membrane</keyword>
<comment type="caution">
    <text evidence="3">The sequence shown here is derived from an EMBL/GenBank/DDBJ whole genome shotgun (WGS) entry which is preliminary data.</text>
</comment>
<dbReference type="AlphaFoldDB" id="A0A3M8ETW6"/>
<dbReference type="RefSeq" id="WP_043465750.1">
    <property type="nucleotide sequence ID" value="NZ_JNAD02000020.1"/>
</dbReference>
<keyword evidence="4" id="KW-1185">Reference proteome</keyword>
<keyword evidence="2" id="KW-0812">Transmembrane</keyword>
<sequence length="142" mass="14827">MDDLTDPAPWLLAAFIPQALAALVVFTEAVIWPRQADDPHPVTAVLHGRAPTQRHGHARWPAAFYTGSAVGLAAAAVCSAVRHDPPVWTVVYAGLMALTALGAWAWGTPGSEPADVPESAAWPGPAEEDHGSDGTPPGTPER</sequence>
<feature type="transmembrane region" description="Helical" evidence="2">
    <location>
        <begin position="88"/>
        <end position="107"/>
    </location>
</feature>
<evidence type="ECO:0000313" key="3">
    <source>
        <dbReference type="EMBL" id="RKM90940.1"/>
    </source>
</evidence>
<accession>A0A3M8ETW6</accession>